<protein>
    <recommendedName>
        <fullName evidence="2">Fibronectin type-III domain-containing protein</fullName>
    </recommendedName>
</protein>
<accession>A0A380RUD6</accession>
<evidence type="ECO:0000256" key="1">
    <source>
        <dbReference type="SAM" id="SignalP"/>
    </source>
</evidence>
<dbReference type="Proteomes" id="UP000255423">
    <property type="component" value="Unassembled WGS sequence"/>
</dbReference>
<dbReference type="InterPro" id="IPR036116">
    <property type="entry name" value="FN3_sf"/>
</dbReference>
<evidence type="ECO:0000313" key="4">
    <source>
        <dbReference type="Proteomes" id="UP000255423"/>
    </source>
</evidence>
<dbReference type="Gene3D" id="2.60.40.10">
    <property type="entry name" value="Immunoglobulins"/>
    <property type="match status" value="3"/>
</dbReference>
<keyword evidence="1" id="KW-0732">Signal</keyword>
<feature type="domain" description="Fibronectin type-III" evidence="2">
    <location>
        <begin position="62"/>
        <end position="156"/>
    </location>
</feature>
<gene>
    <name evidence="3" type="ORF">SAMN05661053_0353</name>
</gene>
<dbReference type="RefSeq" id="WP_109571870.1">
    <property type="nucleotide sequence ID" value="NZ_UHJL01000001.1"/>
</dbReference>
<dbReference type="AlphaFoldDB" id="A0A380RUD6"/>
<dbReference type="EMBL" id="UHJL01000001">
    <property type="protein sequence ID" value="SUQ19126.1"/>
    <property type="molecule type" value="Genomic_DNA"/>
</dbReference>
<organism evidence="3 4">
    <name type="scientific">Fibrobacter succinogenes</name>
    <name type="common">Bacteroides succinogenes</name>
    <dbReference type="NCBI Taxonomy" id="833"/>
    <lineage>
        <taxon>Bacteria</taxon>
        <taxon>Pseudomonadati</taxon>
        <taxon>Fibrobacterota</taxon>
        <taxon>Fibrobacteria</taxon>
        <taxon>Fibrobacterales</taxon>
        <taxon>Fibrobacteraceae</taxon>
        <taxon>Fibrobacter</taxon>
    </lineage>
</organism>
<proteinExistence type="predicted"/>
<evidence type="ECO:0000313" key="3">
    <source>
        <dbReference type="EMBL" id="SUQ19126.1"/>
    </source>
</evidence>
<feature type="domain" description="Fibronectin type-III" evidence="2">
    <location>
        <begin position="279"/>
        <end position="372"/>
    </location>
</feature>
<dbReference type="SUPFAM" id="SSF49265">
    <property type="entry name" value="Fibronectin type III"/>
    <property type="match status" value="3"/>
</dbReference>
<feature type="chain" id="PRO_5016971755" description="Fibronectin type-III domain-containing protein" evidence="1">
    <location>
        <begin position="17"/>
        <end position="511"/>
    </location>
</feature>
<evidence type="ECO:0000259" key="2">
    <source>
        <dbReference type="PROSITE" id="PS50853"/>
    </source>
</evidence>
<sequence>MKNVRLFKLTASMALAATMGACTNSSSPEDDFFEFTSSSKGDSSSSSVDVSACKTVKESLATPTKFNVANDSDTSWTFSWEYTRNSDRPETGFRIEYLDLDATNTDWKSEGTTNAEVTLYKLQGKSKVGKYYRVVAIDDCGRSDGSNRLQINENGSTSVSTATDADLGVPTNFAITDTLGENLWLVSWTYSGDKDSYVLQRFIESKNAWEKFLTIDDRTALETVIDTAAAGKYIRVAAVYEGKVSTYSDKIKMPNAVVKSSTTSSNPSGGGKSSCVPAAPTNLKAMRIAPSVWRLSWDYKRTSTCSESGFMVQSLDMKNPVGWKDLGESAVDVKLFNLDGAKFRGMSFRVSAKNGDKKSEWTDPVEVTTETKYSTEYNFVTPTLKASVYKVAGGFEMMLVVDKNFPNEAMVSSSYTESLKYEFRWGGSAPEKMDTITVDKTSVTMKFTDKEKLCSSFGQVRTIWKDSNKNTDVSEWSNPVGSLTVYSNGLTDAEKLCPYVYKDESSSSSAE</sequence>
<dbReference type="InterPro" id="IPR013783">
    <property type="entry name" value="Ig-like_fold"/>
</dbReference>
<dbReference type="PROSITE" id="PS51257">
    <property type="entry name" value="PROKAR_LIPOPROTEIN"/>
    <property type="match status" value="1"/>
</dbReference>
<name>A0A380RUD6_FIBSU</name>
<reference evidence="3 4" key="1">
    <citation type="submission" date="2017-08" db="EMBL/GenBank/DDBJ databases">
        <authorList>
            <person name="de Groot N.N."/>
        </authorList>
    </citation>
    <scope>NUCLEOTIDE SEQUENCE [LARGE SCALE GENOMIC DNA]</scope>
    <source>
        <strain evidence="3 4">HM2</strain>
    </source>
</reference>
<dbReference type="CDD" id="cd00063">
    <property type="entry name" value="FN3"/>
    <property type="match status" value="2"/>
</dbReference>
<dbReference type="PROSITE" id="PS50853">
    <property type="entry name" value="FN3"/>
    <property type="match status" value="2"/>
</dbReference>
<feature type="signal peptide" evidence="1">
    <location>
        <begin position="1"/>
        <end position="16"/>
    </location>
</feature>
<dbReference type="InterPro" id="IPR003961">
    <property type="entry name" value="FN3_dom"/>
</dbReference>